<reference evidence="3 6" key="2">
    <citation type="journal article" date="2013" name="Nature">
        <title>The genomes of four tapeworm species reveal adaptations to parasitism.</title>
        <authorList>
            <person name="Tsai I.J."/>
            <person name="Zarowiecki M."/>
            <person name="Holroyd N."/>
            <person name="Garciarrubio A."/>
            <person name="Sanchez-Flores A."/>
            <person name="Brooks K.L."/>
            <person name="Tracey A."/>
            <person name="Bobes R.J."/>
            <person name="Fragoso G."/>
            <person name="Sciutto E."/>
            <person name="Aslett M."/>
            <person name="Beasley H."/>
            <person name="Bennett H.M."/>
            <person name="Cai J."/>
            <person name="Camicia F."/>
            <person name="Clark R."/>
            <person name="Cucher M."/>
            <person name="De Silva N."/>
            <person name="Day T.A."/>
            <person name="Deplazes P."/>
            <person name="Estrada K."/>
            <person name="Fernandez C."/>
            <person name="Holland P.W."/>
            <person name="Hou J."/>
            <person name="Hu S."/>
            <person name="Huckvale T."/>
            <person name="Hung S.S."/>
            <person name="Kamenetzky L."/>
            <person name="Keane J.A."/>
            <person name="Kiss F."/>
            <person name="Koziol U."/>
            <person name="Lambert O."/>
            <person name="Liu K."/>
            <person name="Luo X."/>
            <person name="Luo Y."/>
            <person name="Macchiaroli N."/>
            <person name="Nichol S."/>
            <person name="Paps J."/>
            <person name="Parkinson J."/>
            <person name="Pouchkina-Stantcheva N."/>
            <person name="Riddiford N."/>
            <person name="Rosenzvit M."/>
            <person name="Salinas G."/>
            <person name="Wasmuth J.D."/>
            <person name="Zamanian M."/>
            <person name="Zheng Y."/>
            <person name="Cai X."/>
            <person name="Soberon X."/>
            <person name="Olson P.D."/>
            <person name="Laclette J.P."/>
            <person name="Brehm K."/>
            <person name="Berriman M."/>
            <person name="Garciarrubio A."/>
            <person name="Bobes R.J."/>
            <person name="Fragoso G."/>
            <person name="Sanchez-Flores A."/>
            <person name="Estrada K."/>
            <person name="Cevallos M.A."/>
            <person name="Morett E."/>
            <person name="Gonzalez V."/>
            <person name="Portillo T."/>
            <person name="Ochoa-Leyva A."/>
            <person name="Jose M.V."/>
            <person name="Sciutto E."/>
            <person name="Landa A."/>
            <person name="Jimenez L."/>
            <person name="Valdes V."/>
            <person name="Carrero J.C."/>
            <person name="Larralde C."/>
            <person name="Morales-Montor J."/>
            <person name="Limon-Lason J."/>
            <person name="Soberon X."/>
            <person name="Laclette J.P."/>
        </authorList>
    </citation>
    <scope>NUCLEOTIDE SEQUENCE [LARGE SCALE GENOMIC DNA]</scope>
</reference>
<evidence type="ECO:0000256" key="2">
    <source>
        <dbReference type="SAM" id="Coils"/>
    </source>
</evidence>
<evidence type="ECO:0000313" key="3">
    <source>
        <dbReference type="EMBL" id="CDS16901.1"/>
    </source>
</evidence>
<evidence type="ECO:0000313" key="4">
    <source>
        <dbReference type="EMBL" id="EUB63040.1"/>
    </source>
</evidence>
<dbReference type="Proteomes" id="UP000492820">
    <property type="component" value="Unassembled WGS sequence"/>
</dbReference>
<reference evidence="7" key="4">
    <citation type="submission" date="2020-10" db="UniProtKB">
        <authorList>
            <consortium name="WormBaseParasite"/>
        </authorList>
    </citation>
    <scope>IDENTIFICATION</scope>
</reference>
<dbReference type="InterPro" id="IPR008491">
    <property type="entry name" value="CDK5RAP3"/>
</dbReference>
<accession>U6J394</accession>
<dbReference type="CTD" id="36337849"/>
<dbReference type="Proteomes" id="UP000019149">
    <property type="component" value="Unassembled WGS sequence"/>
</dbReference>
<keyword evidence="5" id="KW-1185">Reference proteome</keyword>
<dbReference type="GeneID" id="36337849"/>
<dbReference type="EMBL" id="LK028577">
    <property type="protein sequence ID" value="CDS16901.1"/>
    <property type="molecule type" value="Genomic_DNA"/>
</dbReference>
<dbReference type="AlphaFoldDB" id="U6J394"/>
<evidence type="ECO:0000313" key="6">
    <source>
        <dbReference type="Proteomes" id="UP000492820"/>
    </source>
</evidence>
<sequence>MPGSISVQSQKLIPWLVERRVISKSYMNSMEHISKKIDELAQSSPEKIKSVEAKPIRYFYALDVLNYLEQTDTTKDFFGRASASIRTWRDIVSRYESEHINIAEVTERLNDICYHLSKCKSAIADRQKLINDLQRKITEFTANQHSKEFEVERLCKQFGIKDEHARLQLLEKASTLPDTLNDYVASLKFLEPVVNFYMNFTSYLNSDSKGNQQVCPTLRLLIKSGHVTVYEWRTGYAPSVVSESDDYLPKMIELERKEVEAKEAEALSEDQEIDFADLDAGGETDLAETDFGTDLLSGIDIVDLSKDTASKEDENGEDVSRQLASKATTVATGANARLLLDSTEGRDALINDLEELASFLLRVRENFHEFQAADFYVHEAKKKKIAGLNSDFIAPIYHQIMLDAPIEVRSKTIADIDSMSSAVQKAFSMITEETTTHLSLLRLQPGYLERLICMMRDLRRQANRSRSRVTELSVAAQQANEELTTLHTEMTECLEERGRLVAYLEKELSKLYERDIKLVGAAVTV</sequence>
<proteinExistence type="inferred from homology"/>
<dbReference type="WBParaSite" id="EgrG_000961400">
    <property type="protein sequence ID" value="EgrG_000961400"/>
    <property type="gene ID" value="EgrG_000961400"/>
</dbReference>
<reference evidence="3" key="3">
    <citation type="submission" date="2014-06" db="EMBL/GenBank/DDBJ databases">
        <authorList>
            <person name="Aslett M."/>
        </authorList>
    </citation>
    <scope>NUCLEOTIDE SEQUENCE</scope>
</reference>
<evidence type="ECO:0000313" key="5">
    <source>
        <dbReference type="Proteomes" id="UP000019149"/>
    </source>
</evidence>
<reference evidence="4 5" key="1">
    <citation type="journal article" date="2013" name="Nat. Genet.">
        <title>The genome of the hydatid tapeworm Echinococcus granulosus.</title>
        <authorList>
            <person name="Zheng H."/>
            <person name="Zhang W."/>
            <person name="Zhang L."/>
            <person name="Zhang Z."/>
            <person name="Li J."/>
            <person name="Lu G."/>
            <person name="Zhu Y."/>
            <person name="Wang Y."/>
            <person name="Huang Y."/>
            <person name="Liu J."/>
            <person name="Kang H."/>
            <person name="Chen J."/>
            <person name="Wang L."/>
            <person name="Chen A."/>
            <person name="Yu S."/>
            <person name="Gao Z."/>
            <person name="Jin L."/>
            <person name="Gu W."/>
            <person name="Wang Z."/>
            <person name="Zhao L."/>
            <person name="Shi B."/>
            <person name="Wen H."/>
            <person name="Lin R."/>
            <person name="Jones M.K."/>
            <person name="Brejova B."/>
            <person name="Vinar T."/>
            <person name="Zhao G."/>
            <person name="McManus D.P."/>
            <person name="Chen Z."/>
            <person name="Zhou Y."/>
            <person name="Wang S."/>
        </authorList>
    </citation>
    <scope>NUCLEOTIDE SEQUENCE [LARGE SCALE GENOMIC DNA]</scope>
</reference>
<evidence type="ECO:0000256" key="1">
    <source>
        <dbReference type="ARBA" id="ARBA00007478"/>
    </source>
</evidence>
<dbReference type="PANTHER" id="PTHR14894:SF0">
    <property type="entry name" value="CDK5 REGULATORY SUBUNIT-ASSOCIATED PROTEIN 3"/>
    <property type="match status" value="1"/>
</dbReference>
<dbReference type="OrthoDB" id="340432at2759"/>
<dbReference type="PANTHER" id="PTHR14894">
    <property type="entry name" value="CDK5 REGULATORY SUBUNIT-ASSOCIATED PROTEIN 3"/>
    <property type="match status" value="1"/>
</dbReference>
<feature type="coiled-coil region" evidence="2">
    <location>
        <begin position="448"/>
        <end position="496"/>
    </location>
</feature>
<dbReference type="STRING" id="6210.U6J394"/>
<name>U6J394_ECHGR</name>
<dbReference type="KEGG" id="egl:EGR_02134"/>
<dbReference type="OMA" id="RHLNDNI"/>
<evidence type="ECO:0000313" key="7">
    <source>
        <dbReference type="WBParaSite" id="EgrG_000961400"/>
    </source>
</evidence>
<dbReference type="GO" id="GO:0007346">
    <property type="term" value="P:regulation of mitotic cell cycle"/>
    <property type="evidence" value="ECO:0007669"/>
    <property type="project" value="TreeGrafter"/>
</dbReference>
<protein>
    <submittedName>
        <fullName evidence="3 4">CDK5 regulatory subunit-associated protein 3</fullName>
    </submittedName>
</protein>
<organism evidence="4 5">
    <name type="scientific">Echinococcus granulosus</name>
    <name type="common">Hydatid tapeworm</name>
    <dbReference type="NCBI Taxonomy" id="6210"/>
    <lineage>
        <taxon>Eukaryota</taxon>
        <taxon>Metazoa</taxon>
        <taxon>Spiralia</taxon>
        <taxon>Lophotrochozoa</taxon>
        <taxon>Platyhelminthes</taxon>
        <taxon>Cestoda</taxon>
        <taxon>Eucestoda</taxon>
        <taxon>Cyclophyllidea</taxon>
        <taxon>Taeniidae</taxon>
        <taxon>Echinococcus</taxon>
        <taxon>Echinococcus granulosus group</taxon>
    </lineage>
</organism>
<dbReference type="GO" id="GO:0012505">
    <property type="term" value="C:endomembrane system"/>
    <property type="evidence" value="ECO:0007669"/>
    <property type="project" value="TreeGrafter"/>
</dbReference>
<keyword evidence="2" id="KW-0175">Coiled coil</keyword>
<comment type="similarity">
    <text evidence="1">Belongs to the CDK5RAP3 family.</text>
</comment>
<dbReference type="RefSeq" id="XP_024354236.1">
    <property type="nucleotide sequence ID" value="XM_024491383.1"/>
</dbReference>
<dbReference type="Pfam" id="PF05600">
    <property type="entry name" value="CDK5RAP3"/>
    <property type="match status" value="1"/>
</dbReference>
<dbReference type="EMBL" id="APAU02000009">
    <property type="protein sequence ID" value="EUB63040.1"/>
    <property type="molecule type" value="Genomic_DNA"/>
</dbReference>
<gene>
    <name evidence="4 7" type="ORF">EGR_02134</name>
    <name evidence="3" type="ORF">EgrG_000961400</name>
</gene>